<feature type="compositionally biased region" description="Polar residues" evidence="1">
    <location>
        <begin position="105"/>
        <end position="123"/>
    </location>
</feature>
<evidence type="ECO:0000256" key="1">
    <source>
        <dbReference type="SAM" id="MobiDB-lite"/>
    </source>
</evidence>
<name>A0ABR2ZCA0_9AGAR</name>
<feature type="signal peptide" evidence="2">
    <location>
        <begin position="1"/>
        <end position="22"/>
    </location>
</feature>
<proteinExistence type="predicted"/>
<feature type="compositionally biased region" description="Basic residues" evidence="1">
    <location>
        <begin position="28"/>
        <end position="47"/>
    </location>
</feature>
<evidence type="ECO:0000256" key="2">
    <source>
        <dbReference type="SAM" id="SignalP"/>
    </source>
</evidence>
<comment type="caution">
    <text evidence="3">The sequence shown here is derived from an EMBL/GenBank/DDBJ whole genome shotgun (WGS) entry which is preliminary data.</text>
</comment>
<dbReference type="EMBL" id="JBBXMP010000319">
    <property type="protein sequence ID" value="KAL0058413.1"/>
    <property type="molecule type" value="Genomic_DNA"/>
</dbReference>
<feature type="region of interest" description="Disordered" evidence="1">
    <location>
        <begin position="28"/>
        <end position="124"/>
    </location>
</feature>
<feature type="compositionally biased region" description="Low complexity" evidence="1">
    <location>
        <begin position="48"/>
        <end position="61"/>
    </location>
</feature>
<keyword evidence="4" id="KW-1185">Reference proteome</keyword>
<protein>
    <submittedName>
        <fullName evidence="3">Uncharacterized protein</fullName>
    </submittedName>
</protein>
<gene>
    <name evidence="3" type="ORF">AAF712_014908</name>
</gene>
<evidence type="ECO:0000313" key="4">
    <source>
        <dbReference type="Proteomes" id="UP001437256"/>
    </source>
</evidence>
<sequence>MHYSRYLQIFALLLVIFCLVDAAPAKAKPKTVAKKTSVKKTPAKKPASRPASPVSRPASPAGKVATKKKTTSPPPSRPASPVGNTSTKGKEKAKTPPPSRPASPANGQSGAADTPKTGTQTPANDACAAKTTCESCLKAKCEFDVKGKKCFAKGTTPPAGAIVAKGQPVAGQCKKAAAQLASESGAAPASKITDLEFQQAAQAAFGRLQRHVLGTSEGGEPTSGRHLASSFVKFPENLQNYQRKSNAETGLSQFTKTKGEGPSKKTTWDDDLKQYSAADVRSVCQRALEAVLRLQDSKTLNPTSITSVSVRPPGKNFNICVTVQGITSVFPKNTAKASAASGQRC</sequence>
<reference evidence="3 4" key="1">
    <citation type="submission" date="2024-05" db="EMBL/GenBank/DDBJ databases">
        <title>A draft genome resource for the thread blight pathogen Marasmius tenuissimus strain MS-2.</title>
        <authorList>
            <person name="Yulfo-Soto G.E."/>
            <person name="Baruah I.K."/>
            <person name="Amoako-Attah I."/>
            <person name="Bukari Y."/>
            <person name="Meinhardt L.W."/>
            <person name="Bailey B.A."/>
            <person name="Cohen S.P."/>
        </authorList>
    </citation>
    <scope>NUCLEOTIDE SEQUENCE [LARGE SCALE GENOMIC DNA]</scope>
    <source>
        <strain evidence="3 4">MS-2</strain>
    </source>
</reference>
<accession>A0ABR2ZCA0</accession>
<dbReference type="Proteomes" id="UP001437256">
    <property type="component" value="Unassembled WGS sequence"/>
</dbReference>
<evidence type="ECO:0000313" key="3">
    <source>
        <dbReference type="EMBL" id="KAL0058413.1"/>
    </source>
</evidence>
<feature type="chain" id="PRO_5047404166" evidence="2">
    <location>
        <begin position="23"/>
        <end position="345"/>
    </location>
</feature>
<organism evidence="3 4">
    <name type="scientific">Marasmius tenuissimus</name>
    <dbReference type="NCBI Taxonomy" id="585030"/>
    <lineage>
        <taxon>Eukaryota</taxon>
        <taxon>Fungi</taxon>
        <taxon>Dikarya</taxon>
        <taxon>Basidiomycota</taxon>
        <taxon>Agaricomycotina</taxon>
        <taxon>Agaricomycetes</taxon>
        <taxon>Agaricomycetidae</taxon>
        <taxon>Agaricales</taxon>
        <taxon>Marasmiineae</taxon>
        <taxon>Marasmiaceae</taxon>
        <taxon>Marasmius</taxon>
    </lineage>
</organism>
<keyword evidence="2" id="KW-0732">Signal</keyword>